<evidence type="ECO:0000313" key="2">
    <source>
        <dbReference type="Proteomes" id="UP001314170"/>
    </source>
</evidence>
<sequence length="84" mass="10090">MEEVHTMKETMNTTMMEMATVEAEVDMVVETMASGCDRRDTIWFFWLTWVMYWRDDESLKTGRNKALSLKDFKAIKRDMKKRII</sequence>
<keyword evidence="2" id="KW-1185">Reference proteome</keyword>
<proteinExistence type="predicted"/>
<evidence type="ECO:0000313" key="1">
    <source>
        <dbReference type="EMBL" id="CAK7326890.1"/>
    </source>
</evidence>
<protein>
    <submittedName>
        <fullName evidence="1">Uncharacterized protein</fullName>
    </submittedName>
</protein>
<name>A0AAV1R306_9ROSI</name>
<comment type="caution">
    <text evidence="1">The sequence shown here is derived from an EMBL/GenBank/DDBJ whole genome shotgun (WGS) entry which is preliminary data.</text>
</comment>
<dbReference type="Proteomes" id="UP001314170">
    <property type="component" value="Unassembled WGS sequence"/>
</dbReference>
<organism evidence="1 2">
    <name type="scientific">Dovyalis caffra</name>
    <dbReference type="NCBI Taxonomy" id="77055"/>
    <lineage>
        <taxon>Eukaryota</taxon>
        <taxon>Viridiplantae</taxon>
        <taxon>Streptophyta</taxon>
        <taxon>Embryophyta</taxon>
        <taxon>Tracheophyta</taxon>
        <taxon>Spermatophyta</taxon>
        <taxon>Magnoliopsida</taxon>
        <taxon>eudicotyledons</taxon>
        <taxon>Gunneridae</taxon>
        <taxon>Pentapetalae</taxon>
        <taxon>rosids</taxon>
        <taxon>fabids</taxon>
        <taxon>Malpighiales</taxon>
        <taxon>Salicaceae</taxon>
        <taxon>Flacourtieae</taxon>
        <taxon>Dovyalis</taxon>
    </lineage>
</organism>
<accession>A0AAV1R306</accession>
<dbReference type="AlphaFoldDB" id="A0AAV1R306"/>
<reference evidence="1 2" key="1">
    <citation type="submission" date="2024-01" db="EMBL/GenBank/DDBJ databases">
        <authorList>
            <person name="Waweru B."/>
        </authorList>
    </citation>
    <scope>NUCLEOTIDE SEQUENCE [LARGE SCALE GENOMIC DNA]</scope>
</reference>
<gene>
    <name evidence="1" type="ORF">DCAF_LOCUS4596</name>
</gene>
<dbReference type="EMBL" id="CAWUPB010000851">
    <property type="protein sequence ID" value="CAK7326890.1"/>
    <property type="molecule type" value="Genomic_DNA"/>
</dbReference>